<accession>A0A2C9WI12</accession>
<dbReference type="PANTHER" id="PTHR35767">
    <property type="entry name" value="HAPLESS PROTEIN"/>
    <property type="match status" value="1"/>
</dbReference>
<dbReference type="AlphaFoldDB" id="A0A2C9WI12"/>
<evidence type="ECO:0000313" key="3">
    <source>
        <dbReference type="Proteomes" id="UP000091857"/>
    </source>
</evidence>
<dbReference type="Proteomes" id="UP000091857">
    <property type="component" value="Chromosome 1"/>
</dbReference>
<reference evidence="3" key="1">
    <citation type="journal article" date="2016" name="Nat. Biotechnol.">
        <title>Sequencing wild and cultivated cassava and related species reveals extensive interspecific hybridization and genetic diversity.</title>
        <authorList>
            <person name="Bredeson J.V."/>
            <person name="Lyons J.B."/>
            <person name="Prochnik S.E."/>
            <person name="Wu G.A."/>
            <person name="Ha C.M."/>
            <person name="Edsinger-Gonzales E."/>
            <person name="Grimwood J."/>
            <person name="Schmutz J."/>
            <person name="Rabbi I.Y."/>
            <person name="Egesi C."/>
            <person name="Nauluvula P."/>
            <person name="Lebot V."/>
            <person name="Ndunguru J."/>
            <person name="Mkamilo G."/>
            <person name="Bart R.S."/>
            <person name="Setter T.L."/>
            <person name="Gleadow R.M."/>
            <person name="Kulakow P."/>
            <person name="Ferguson M.E."/>
            <person name="Rounsley S."/>
            <person name="Rokhsar D.S."/>
        </authorList>
    </citation>
    <scope>NUCLEOTIDE SEQUENCE [LARGE SCALE GENOMIC DNA]</scope>
    <source>
        <strain evidence="3">cv. AM560-2</strain>
    </source>
</reference>
<feature type="region of interest" description="Disordered" evidence="1">
    <location>
        <begin position="328"/>
        <end position="355"/>
    </location>
</feature>
<name>A0A2C9WI12_MANES</name>
<feature type="compositionally biased region" description="Basic and acidic residues" evidence="1">
    <location>
        <begin position="339"/>
        <end position="351"/>
    </location>
</feature>
<dbReference type="Gramene" id="Manes.01G007100.4.v8.1">
    <property type="protein sequence ID" value="Manes.01G007100.4.v8.1.CDS"/>
    <property type="gene ID" value="Manes.01G007100.v8.1"/>
</dbReference>
<feature type="compositionally biased region" description="Basic and acidic residues" evidence="1">
    <location>
        <begin position="546"/>
        <end position="568"/>
    </location>
</feature>
<dbReference type="Gene3D" id="3.30.160.60">
    <property type="entry name" value="Classic Zinc Finger"/>
    <property type="match status" value="1"/>
</dbReference>
<evidence type="ECO:0000256" key="1">
    <source>
        <dbReference type="SAM" id="MobiDB-lite"/>
    </source>
</evidence>
<keyword evidence="3" id="KW-1185">Reference proteome</keyword>
<evidence type="ECO:0008006" key="4">
    <source>
        <dbReference type="Google" id="ProtNLM"/>
    </source>
</evidence>
<dbReference type="Gramene" id="Manes.01G007100.7.v8.1">
    <property type="protein sequence ID" value="Manes.01G007100.7.v8.1.CDS"/>
    <property type="gene ID" value="Manes.01G007100.v8.1"/>
</dbReference>
<feature type="compositionally biased region" description="Polar residues" evidence="1">
    <location>
        <begin position="165"/>
        <end position="191"/>
    </location>
</feature>
<feature type="compositionally biased region" description="Polar residues" evidence="1">
    <location>
        <begin position="207"/>
        <end position="216"/>
    </location>
</feature>
<dbReference type="Gramene" id="Manes.01G007100.6.v8.1">
    <property type="protein sequence ID" value="Manes.01G007100.6.v8.1.CDS"/>
    <property type="gene ID" value="Manes.01G007100.v8.1"/>
</dbReference>
<comment type="caution">
    <text evidence="2">The sequence shown here is derived from an EMBL/GenBank/DDBJ whole genome shotgun (WGS) entry which is preliminary data.</text>
</comment>
<dbReference type="STRING" id="3983.A0A2C9WI12"/>
<dbReference type="OrthoDB" id="1929441at2759"/>
<protein>
    <recommendedName>
        <fullName evidence="4">UBZ4-type domain-containing protein</fullName>
    </recommendedName>
</protein>
<feature type="compositionally biased region" description="Polar residues" evidence="1">
    <location>
        <begin position="530"/>
        <end position="541"/>
    </location>
</feature>
<proteinExistence type="predicted"/>
<dbReference type="Gramene" id="Manes.01G007100.3.v8.1">
    <property type="protein sequence ID" value="Manes.01G007100.3.v8.1.CDS"/>
    <property type="gene ID" value="Manes.01G007100.v8.1"/>
</dbReference>
<feature type="region of interest" description="Disordered" evidence="1">
    <location>
        <begin position="156"/>
        <end position="216"/>
    </location>
</feature>
<dbReference type="EMBL" id="CM004387">
    <property type="protein sequence ID" value="OAY59132.1"/>
    <property type="molecule type" value="Genomic_DNA"/>
</dbReference>
<dbReference type="PANTHER" id="PTHR35767:SF1">
    <property type="entry name" value="HAPLESS PROTEIN"/>
    <property type="match status" value="1"/>
</dbReference>
<gene>
    <name evidence="2" type="ORF">MANES_01G007100v8</name>
</gene>
<feature type="region of interest" description="Disordered" evidence="1">
    <location>
        <begin position="516"/>
        <end position="587"/>
    </location>
</feature>
<evidence type="ECO:0000313" key="2">
    <source>
        <dbReference type="EMBL" id="OAY59132.1"/>
    </source>
</evidence>
<sequence length="1268" mass="139393">MLSIENPPPDPSCVCQFPQLNSSSDERASHKLPLTELDLPNPHLDHHNPLPNFSIRDYVFTARNKDIKKSWPFSLKNLQLCLKHGVKDVLPPFQPLDSARNQSLRICTVETTPLEKQNTKDFVKEPSRPENYVVLDSSDDAQLNNKIAESCIDTSSCRSGEENDFPSTTTSVSQSEIESLPDNRQSSSLLQTKIRRKKSIAQAVGPSESNKTESTFRPLNRKCRLIVKFGGNSGRNSAEDIASNSTAVSETMASKVCPVCKTFSSTSNTTLNAHIDQCLSVESTPKLTANSKLTRYRIKPGKTKLMVDIYRTAPACTLEELDRRNGTSWATVPSFPTEETEKTETTNEGKKQTVSQIHPEDVGDVGPVYIDANGTKLRILSKLSDQPSVSKVGKDTGAREPFKEEKGIKHILKKKLAQKHHKFLKPAPQSKKIFSHKAYGSQISISGGREECKGEARSCEKEHVMSKQTKSGDSGTLRPWVCSKRRGFTKKLTSQGDRQPVRCTWHLPQDFLIDDSKSTSGDSLAERNHVQQFTNQSENPISSSEKSGKMEESFHKVEVSNKNEESLGRKRVGHLLGEGKTSDNMESFSPSMKANYNQLGKNGNSVHVGCKLRPANSSANYASLLSKKTVSTREDTTINPDVPCTGSAKSTRNDHVIVTKAMEFSSFRKNILSDNGHSSETISVPRKIKNWSATEKSQRCFLKKRNEGAVTWYSEVDQEGDLMHGDAENHVENEEIADEESHERSIVLHIRQGRGLSSISQGEEALALRSSKTATSCFHHNVQVNADSSSGIGDDLLQKADYVDNGRKQVHIYKDGIVVELSSKTSNDRSSRSLIKSVDSEFYKLGDSLKVQSNSLRSVEDYRGLWCRNEAPRGPTESDFVNDQEIFSADEVGNCMVGQDADVGLELDSVAGQGSSFPEVDPIPIPGPPGSFLPSPRDMGSEDFQGNFSLTTSQVHSSPDQHDVIDGDLSDSPVSAASSISNSMTDRSVFNFSEPSFSVGPHIFQEKIKSMGTSVQPSVQSAGAQATPAEIERTTFDGEYLKLDKLYIEKGSPFKNDQPCCCQRKERFSLGVALNFQDSQLLKRRRMASISVPANGKHMDFNSNLRPANLDGRPEVAPPISCANSGPKKVILPVIKPLAGSVPFKDSPNSGVRVLGRADTDSASPSASNPILRLMGKNLMVVNKDEDMSEPLGGVQPFVQNNHQTSPFLAFFRASPGNIQNHDCHPLPHTSQASINCGQNSHKLGQCFDEGLSNGFRSKSDSRLPLRT</sequence>
<organism evidence="2 3">
    <name type="scientific">Manihot esculenta</name>
    <name type="common">Cassava</name>
    <name type="synonym">Jatropha manihot</name>
    <dbReference type="NCBI Taxonomy" id="3983"/>
    <lineage>
        <taxon>Eukaryota</taxon>
        <taxon>Viridiplantae</taxon>
        <taxon>Streptophyta</taxon>
        <taxon>Embryophyta</taxon>
        <taxon>Tracheophyta</taxon>
        <taxon>Spermatophyta</taxon>
        <taxon>Magnoliopsida</taxon>
        <taxon>eudicotyledons</taxon>
        <taxon>Gunneridae</taxon>
        <taxon>Pentapetalae</taxon>
        <taxon>rosids</taxon>
        <taxon>fabids</taxon>
        <taxon>Malpighiales</taxon>
        <taxon>Euphorbiaceae</taxon>
        <taxon>Crotonoideae</taxon>
        <taxon>Manihoteae</taxon>
        <taxon>Manihot</taxon>
    </lineage>
</organism>